<evidence type="ECO:0000313" key="2">
    <source>
        <dbReference type="Proteomes" id="UP000248856"/>
    </source>
</evidence>
<comment type="caution">
    <text evidence="1">The sequence shown here is derived from an EMBL/GenBank/DDBJ whole genome shotgun (WGS) entry which is preliminary data.</text>
</comment>
<dbReference type="Proteomes" id="UP000248856">
    <property type="component" value="Unassembled WGS sequence"/>
</dbReference>
<protein>
    <submittedName>
        <fullName evidence="1">Uncharacterized protein</fullName>
    </submittedName>
</protein>
<keyword evidence="2" id="KW-1185">Reference proteome</keyword>
<proteinExistence type="predicted"/>
<organism evidence="1 2">
    <name type="scientific">Paracidovorax anthurii</name>
    <dbReference type="NCBI Taxonomy" id="78229"/>
    <lineage>
        <taxon>Bacteria</taxon>
        <taxon>Pseudomonadati</taxon>
        <taxon>Pseudomonadota</taxon>
        <taxon>Betaproteobacteria</taxon>
        <taxon>Burkholderiales</taxon>
        <taxon>Comamonadaceae</taxon>
        <taxon>Paracidovorax</taxon>
    </lineage>
</organism>
<dbReference type="RefSeq" id="WP_245951390.1">
    <property type="nucleotide sequence ID" value="NZ_CBCSGC010000109.1"/>
</dbReference>
<name>A0A328ZJ14_9BURK</name>
<accession>A0A328ZJ14</accession>
<reference evidence="1 2" key="1">
    <citation type="submission" date="2018-06" db="EMBL/GenBank/DDBJ databases">
        <title>Genomic Encyclopedia of Archaeal and Bacterial Type Strains, Phase II (KMG-II): from individual species to whole genera.</title>
        <authorList>
            <person name="Goeker M."/>
        </authorList>
    </citation>
    <scope>NUCLEOTIDE SEQUENCE [LARGE SCALE GENOMIC DNA]</scope>
    <source>
        <strain evidence="1 2">CFPB 3232</strain>
    </source>
</reference>
<sequence length="121" mass="13882">MAQVVEVDGAVLEAQFEAEDGYLVFTTEDTPYEEALHIHWLARDGRVLDVMELSAPYTPALFKDAVQVAPRTVRFSFFDDGRTWSVEVAPTPRMRLGGLPRPARRRMAWWRPAWLALRAQH</sequence>
<gene>
    <name evidence="1" type="ORF">AX018_1002141</name>
</gene>
<dbReference type="AlphaFoldDB" id="A0A328ZJ14"/>
<evidence type="ECO:0000313" key="1">
    <source>
        <dbReference type="EMBL" id="RAR86180.1"/>
    </source>
</evidence>
<dbReference type="EMBL" id="QLTA01000002">
    <property type="protein sequence ID" value="RAR86180.1"/>
    <property type="molecule type" value="Genomic_DNA"/>
</dbReference>